<accession>E9HTG9</accession>
<evidence type="ECO:0000313" key="2">
    <source>
        <dbReference type="EMBL" id="EFX64962.1"/>
    </source>
</evidence>
<dbReference type="HOGENOM" id="CLU_1697308_0_0_1"/>
<reference evidence="2 3" key="1">
    <citation type="journal article" date="2011" name="Science">
        <title>The ecoresponsive genome of Daphnia pulex.</title>
        <authorList>
            <person name="Colbourne J.K."/>
            <person name="Pfrender M.E."/>
            <person name="Gilbert D."/>
            <person name="Thomas W.K."/>
            <person name="Tucker A."/>
            <person name="Oakley T.H."/>
            <person name="Tokishita S."/>
            <person name="Aerts A."/>
            <person name="Arnold G.J."/>
            <person name="Basu M.K."/>
            <person name="Bauer D.J."/>
            <person name="Caceres C.E."/>
            <person name="Carmel L."/>
            <person name="Casola C."/>
            <person name="Choi J.H."/>
            <person name="Detter J.C."/>
            <person name="Dong Q."/>
            <person name="Dusheyko S."/>
            <person name="Eads B.D."/>
            <person name="Frohlich T."/>
            <person name="Geiler-Samerotte K.A."/>
            <person name="Gerlach D."/>
            <person name="Hatcher P."/>
            <person name="Jogdeo S."/>
            <person name="Krijgsveld J."/>
            <person name="Kriventseva E.V."/>
            <person name="Kultz D."/>
            <person name="Laforsch C."/>
            <person name="Lindquist E."/>
            <person name="Lopez J."/>
            <person name="Manak J.R."/>
            <person name="Muller J."/>
            <person name="Pangilinan J."/>
            <person name="Patwardhan R.P."/>
            <person name="Pitluck S."/>
            <person name="Pritham E.J."/>
            <person name="Rechtsteiner A."/>
            <person name="Rho M."/>
            <person name="Rogozin I.B."/>
            <person name="Sakarya O."/>
            <person name="Salamov A."/>
            <person name="Schaack S."/>
            <person name="Shapiro H."/>
            <person name="Shiga Y."/>
            <person name="Skalitzky C."/>
            <person name="Smith Z."/>
            <person name="Souvorov A."/>
            <person name="Sung W."/>
            <person name="Tang Z."/>
            <person name="Tsuchiya D."/>
            <person name="Tu H."/>
            <person name="Vos H."/>
            <person name="Wang M."/>
            <person name="Wolf Y.I."/>
            <person name="Yamagata H."/>
            <person name="Yamada T."/>
            <person name="Ye Y."/>
            <person name="Shaw J.R."/>
            <person name="Andrews J."/>
            <person name="Crease T.J."/>
            <person name="Tang H."/>
            <person name="Lucas S.M."/>
            <person name="Robertson H.M."/>
            <person name="Bork P."/>
            <person name="Koonin E.V."/>
            <person name="Zdobnov E.M."/>
            <person name="Grigoriev I.V."/>
            <person name="Lynch M."/>
            <person name="Boore J.L."/>
        </authorList>
    </citation>
    <scope>NUCLEOTIDE SEQUENCE [LARGE SCALE GENOMIC DNA]</scope>
</reference>
<organism evidence="2 3">
    <name type="scientific">Daphnia pulex</name>
    <name type="common">Water flea</name>
    <dbReference type="NCBI Taxonomy" id="6669"/>
    <lineage>
        <taxon>Eukaryota</taxon>
        <taxon>Metazoa</taxon>
        <taxon>Ecdysozoa</taxon>
        <taxon>Arthropoda</taxon>
        <taxon>Crustacea</taxon>
        <taxon>Branchiopoda</taxon>
        <taxon>Diplostraca</taxon>
        <taxon>Cladocera</taxon>
        <taxon>Anomopoda</taxon>
        <taxon>Daphniidae</taxon>
        <taxon>Daphnia</taxon>
    </lineage>
</organism>
<name>E9HTG9_DAPPU</name>
<proteinExistence type="predicted"/>
<feature type="region of interest" description="Disordered" evidence="1">
    <location>
        <begin position="97"/>
        <end position="155"/>
    </location>
</feature>
<evidence type="ECO:0000256" key="1">
    <source>
        <dbReference type="SAM" id="MobiDB-lite"/>
    </source>
</evidence>
<gene>
    <name evidence="2" type="ORF">DAPPUDRAFT_117682</name>
</gene>
<dbReference type="Proteomes" id="UP000000305">
    <property type="component" value="Unassembled WGS sequence"/>
</dbReference>
<dbReference type="InParanoid" id="E9HTG9"/>
<sequence length="155" mass="15896">MEASQQLRKFQQEFSAMIPTAAATNTPRYNNNNNNGGGSAVVAAAAAAAAGLPAHLDHWLSLTSGAAMAYHQAAAAAAAASAYPPAASYLMPGMMGSTPLMGQVQSQPAHHGVQHRPTATPSPPSSGSLTINSRDSPDMVATPTSRFRRGDSKPL</sequence>
<dbReference type="AlphaFoldDB" id="E9HTG9"/>
<dbReference type="EMBL" id="GL732773">
    <property type="protein sequence ID" value="EFX64962.1"/>
    <property type="molecule type" value="Genomic_DNA"/>
</dbReference>
<dbReference type="KEGG" id="dpx:DAPPUDRAFT_117682"/>
<evidence type="ECO:0000313" key="3">
    <source>
        <dbReference type="Proteomes" id="UP000000305"/>
    </source>
</evidence>
<keyword evidence="3" id="KW-1185">Reference proteome</keyword>
<protein>
    <submittedName>
        <fullName evidence="2">Uncharacterized protein</fullName>
    </submittedName>
</protein>